<dbReference type="AlphaFoldDB" id="A0A662DG62"/>
<sequence>MRDNVISLFLKAGDVMHTSLDLDSRIYAILTCLIAGCIFGFSRVFLLLKNEEKDMLEGKMGVGPISREDAEIIWHQMIEEGKSLEDILLENKVHSREIMLLNPLAKKLAFPFSKEDEFITHCLRQRKVFKVKKTLENSGIGRRLLDLLETEELICVPLSVDKEVMGILLADNWHSQGPIVDSNVKPLVFFAYQIELAIKEALFPENILEFTQFTSPVFQLKDINEIIEDVCQSVEGRLNKKGIEILKFLSPVPYLKMDEFQIRYILFSLIQNLVESMFRGGKLQVKTVRKGKFVKLEIANMSSEDNLSIPEGRILSSSLSTIIRNQRLKFVLFITKYIVEQHQGELSVEGKEKKGMLVSIYLPFK</sequence>
<evidence type="ECO:0000256" key="1">
    <source>
        <dbReference type="SAM" id="Phobius"/>
    </source>
</evidence>
<organism evidence="2 3">
    <name type="scientific">Aerophobetes bacterium</name>
    <dbReference type="NCBI Taxonomy" id="2030807"/>
    <lineage>
        <taxon>Bacteria</taxon>
        <taxon>Candidatus Aerophobota</taxon>
    </lineage>
</organism>
<reference evidence="2 3" key="1">
    <citation type="submission" date="2018-06" db="EMBL/GenBank/DDBJ databases">
        <title>Extensive metabolic versatility and redundancy in microbially diverse, dynamic hydrothermal sediments.</title>
        <authorList>
            <person name="Dombrowski N."/>
            <person name="Teske A."/>
            <person name="Baker B.J."/>
        </authorList>
    </citation>
    <scope>NUCLEOTIDE SEQUENCE [LARGE SCALE GENOMIC DNA]</scope>
    <source>
        <strain evidence="2">B19_G9</strain>
    </source>
</reference>
<evidence type="ECO:0000313" key="2">
    <source>
        <dbReference type="EMBL" id="RLE12936.1"/>
    </source>
</evidence>
<accession>A0A662DG62</accession>
<keyword evidence="1" id="KW-0812">Transmembrane</keyword>
<dbReference type="GO" id="GO:0005886">
    <property type="term" value="C:plasma membrane"/>
    <property type="evidence" value="ECO:0007669"/>
    <property type="project" value="TreeGrafter"/>
</dbReference>
<dbReference type="SUPFAM" id="SSF55874">
    <property type="entry name" value="ATPase domain of HSP90 chaperone/DNA topoisomerase II/histidine kinase"/>
    <property type="match status" value="1"/>
</dbReference>
<dbReference type="InterPro" id="IPR052023">
    <property type="entry name" value="Histidine_kinase_KdpD"/>
</dbReference>
<dbReference type="GO" id="GO:0000155">
    <property type="term" value="F:phosphorelay sensor kinase activity"/>
    <property type="evidence" value="ECO:0007669"/>
    <property type="project" value="TreeGrafter"/>
</dbReference>
<dbReference type="InterPro" id="IPR036890">
    <property type="entry name" value="HATPase_C_sf"/>
</dbReference>
<evidence type="ECO:0008006" key="4">
    <source>
        <dbReference type="Google" id="ProtNLM"/>
    </source>
</evidence>
<dbReference type="Gene3D" id="3.30.565.10">
    <property type="entry name" value="Histidine kinase-like ATPase, C-terminal domain"/>
    <property type="match status" value="1"/>
</dbReference>
<dbReference type="EMBL" id="QMQB01000121">
    <property type="protein sequence ID" value="RLE12936.1"/>
    <property type="molecule type" value="Genomic_DNA"/>
</dbReference>
<keyword evidence="1" id="KW-0472">Membrane</keyword>
<protein>
    <recommendedName>
        <fullName evidence="4">Histidine kinase domain-containing protein</fullName>
    </recommendedName>
</protein>
<proteinExistence type="predicted"/>
<gene>
    <name evidence="2" type="ORF">DRI96_03755</name>
</gene>
<dbReference type="Proteomes" id="UP000267654">
    <property type="component" value="Unassembled WGS sequence"/>
</dbReference>
<dbReference type="PANTHER" id="PTHR45569">
    <property type="entry name" value="SENSOR PROTEIN KDPD"/>
    <property type="match status" value="1"/>
</dbReference>
<comment type="caution">
    <text evidence="2">The sequence shown here is derived from an EMBL/GenBank/DDBJ whole genome shotgun (WGS) entry which is preliminary data.</text>
</comment>
<feature type="transmembrane region" description="Helical" evidence="1">
    <location>
        <begin position="26"/>
        <end position="48"/>
    </location>
</feature>
<dbReference type="SUPFAM" id="SSF55781">
    <property type="entry name" value="GAF domain-like"/>
    <property type="match status" value="1"/>
</dbReference>
<dbReference type="PANTHER" id="PTHR45569:SF1">
    <property type="entry name" value="SENSOR PROTEIN KDPD"/>
    <property type="match status" value="1"/>
</dbReference>
<dbReference type="Gene3D" id="3.30.450.40">
    <property type="match status" value="1"/>
</dbReference>
<keyword evidence="1" id="KW-1133">Transmembrane helix</keyword>
<name>A0A662DG62_UNCAE</name>
<dbReference type="InterPro" id="IPR029016">
    <property type="entry name" value="GAF-like_dom_sf"/>
</dbReference>
<evidence type="ECO:0000313" key="3">
    <source>
        <dbReference type="Proteomes" id="UP000267654"/>
    </source>
</evidence>